<reference evidence="2" key="1">
    <citation type="journal article" date="2019" name="Int. J. Syst. Evol. Microbiol.">
        <title>The Global Catalogue of Microorganisms (GCM) 10K type strain sequencing project: providing services to taxonomists for standard genome sequencing and annotation.</title>
        <authorList>
            <consortium name="The Broad Institute Genomics Platform"/>
            <consortium name="The Broad Institute Genome Sequencing Center for Infectious Disease"/>
            <person name="Wu L."/>
            <person name="Ma J."/>
        </authorList>
    </citation>
    <scope>NUCLEOTIDE SEQUENCE [LARGE SCALE GENOMIC DNA]</scope>
    <source>
        <strain evidence="2">JCM 3325</strain>
    </source>
</reference>
<dbReference type="Pfam" id="PF13469">
    <property type="entry name" value="Sulfotransfer_3"/>
    <property type="match status" value="1"/>
</dbReference>
<dbReference type="PANTHER" id="PTHR36451">
    <property type="entry name" value="PAPS-DEPENDENT SULFOTRANSFERASE STF3"/>
    <property type="match status" value="1"/>
</dbReference>
<dbReference type="Proteomes" id="UP001501231">
    <property type="component" value="Unassembled WGS sequence"/>
</dbReference>
<evidence type="ECO:0000313" key="2">
    <source>
        <dbReference type="Proteomes" id="UP001501231"/>
    </source>
</evidence>
<accession>A0ABP5VQU1</accession>
<dbReference type="EMBL" id="BAAARW010000006">
    <property type="protein sequence ID" value="GAA2409557.1"/>
    <property type="molecule type" value="Genomic_DNA"/>
</dbReference>
<dbReference type="InterPro" id="IPR027417">
    <property type="entry name" value="P-loop_NTPase"/>
</dbReference>
<proteinExistence type="predicted"/>
<sequence length="390" mass="43385">MIVSELPMNPSVQDVLAAAERAAGLDDHGGDGFRESLGGVVRLLNEDADLPAERRAAAFGQLVEVLAGRLRLVEDDRRHPGIGREEVTAPLIVIGFGRSGTTFLHSIIAADPDNRAPAYWEVARPSPPPGLAAADDPRIALGDRDIESWLADLPGFITQHPYWDQGGSALMECEGFLVYDLRNHYPIQLSKIPYGTSWVADRDDDVVRYEFHRWFLKHLQYGAPPRRWALKGVDHQFHLAGLRAVYPDARLVWAHRDPVQVCGSLLAVISMLIRGTGKMGDPAEFARAWLDRQGELVDGILADPFAADPAICHVRYPDLVSDPVGTVRGVYDHFGLPVTAEFERRARAWLDAPENRPDRHGKWTYALAEYGLDEDDIDARFAGYRERFGV</sequence>
<comment type="caution">
    <text evidence="1">The sequence shown here is derived from an EMBL/GenBank/DDBJ whole genome shotgun (WGS) entry which is preliminary data.</text>
</comment>
<keyword evidence="2" id="KW-1185">Reference proteome</keyword>
<dbReference type="InterPro" id="IPR052736">
    <property type="entry name" value="Stf3_sulfotransferase"/>
</dbReference>
<dbReference type="SUPFAM" id="SSF52540">
    <property type="entry name" value="P-loop containing nucleoside triphosphate hydrolases"/>
    <property type="match status" value="1"/>
</dbReference>
<evidence type="ECO:0000313" key="1">
    <source>
        <dbReference type="EMBL" id="GAA2409557.1"/>
    </source>
</evidence>
<dbReference type="PANTHER" id="PTHR36451:SF1">
    <property type="entry name" value="OMEGA-HYDROXY-BETA-DIHYDROMENAQUINONE-9 SULFOTRANSFERASE STF3"/>
    <property type="match status" value="1"/>
</dbReference>
<organism evidence="1 2">
    <name type="scientific">Actinomadura vinacea</name>
    <dbReference type="NCBI Taxonomy" id="115336"/>
    <lineage>
        <taxon>Bacteria</taxon>
        <taxon>Bacillati</taxon>
        <taxon>Actinomycetota</taxon>
        <taxon>Actinomycetes</taxon>
        <taxon>Streptosporangiales</taxon>
        <taxon>Thermomonosporaceae</taxon>
        <taxon>Actinomadura</taxon>
    </lineage>
</organism>
<dbReference type="RefSeq" id="WP_344588149.1">
    <property type="nucleotide sequence ID" value="NZ_BAAARW010000006.1"/>
</dbReference>
<protein>
    <submittedName>
        <fullName evidence="1">Sulfotransferase</fullName>
    </submittedName>
</protein>
<gene>
    <name evidence="1" type="ORF">GCM10010191_17760</name>
</gene>
<dbReference type="Gene3D" id="3.40.50.300">
    <property type="entry name" value="P-loop containing nucleotide triphosphate hydrolases"/>
    <property type="match status" value="1"/>
</dbReference>
<name>A0ABP5VQU1_9ACTN</name>